<evidence type="ECO:0000313" key="3">
    <source>
        <dbReference type="RefSeq" id="XP_026683965.1"/>
    </source>
</evidence>
<dbReference type="GO" id="GO:0003729">
    <property type="term" value="F:mRNA binding"/>
    <property type="evidence" value="ECO:0007669"/>
    <property type="project" value="InterPro"/>
</dbReference>
<reference evidence="3" key="1">
    <citation type="submission" date="2025-08" db="UniProtKB">
        <authorList>
            <consortium name="RefSeq"/>
        </authorList>
    </citation>
    <scope>IDENTIFICATION</scope>
</reference>
<dbReference type="Proteomes" id="UP000079169">
    <property type="component" value="Unplaced"/>
</dbReference>
<name>A0A3Q0JB69_DIACI</name>
<gene>
    <name evidence="3" type="primary">LOC108253182</name>
</gene>
<dbReference type="GO" id="GO:0005685">
    <property type="term" value="C:U1 snRNP"/>
    <property type="evidence" value="ECO:0007669"/>
    <property type="project" value="InterPro"/>
</dbReference>
<dbReference type="GeneID" id="108253182"/>
<dbReference type="RefSeq" id="XP_026683965.1">
    <property type="nucleotide sequence ID" value="XM_026828164.1"/>
</dbReference>
<sequence>MCFRLLTEPKIKDGKNKCYIFANFSINFPGESNKYNVKFFDSKVCKSFLLTCCPHEILSSTRMDLGECPKIHDLALRADYEKASKNRDYYYDIDVSIESFIYLK</sequence>
<comment type="similarity">
    <text evidence="1">Belongs to the Luc7 family.</text>
</comment>
<accession>A0A3Q0JB69</accession>
<dbReference type="InterPro" id="IPR004882">
    <property type="entry name" value="Luc7-rel"/>
</dbReference>
<dbReference type="KEGG" id="dci:108253182"/>
<dbReference type="AlphaFoldDB" id="A0A3Q0JB69"/>
<dbReference type="PaxDb" id="121845-A0A3Q0JB69"/>
<proteinExistence type="inferred from homology"/>
<protein>
    <submittedName>
        <fullName evidence="3">RNA-binding protein Luc7-like 1</fullName>
    </submittedName>
</protein>
<organism evidence="2 3">
    <name type="scientific">Diaphorina citri</name>
    <name type="common">Asian citrus psyllid</name>
    <dbReference type="NCBI Taxonomy" id="121845"/>
    <lineage>
        <taxon>Eukaryota</taxon>
        <taxon>Metazoa</taxon>
        <taxon>Ecdysozoa</taxon>
        <taxon>Arthropoda</taxon>
        <taxon>Hexapoda</taxon>
        <taxon>Insecta</taxon>
        <taxon>Pterygota</taxon>
        <taxon>Neoptera</taxon>
        <taxon>Paraneoptera</taxon>
        <taxon>Hemiptera</taxon>
        <taxon>Sternorrhyncha</taxon>
        <taxon>Psylloidea</taxon>
        <taxon>Psyllidae</taxon>
        <taxon>Diaphorininae</taxon>
        <taxon>Diaphorina</taxon>
    </lineage>
</organism>
<evidence type="ECO:0000256" key="1">
    <source>
        <dbReference type="ARBA" id="ARBA00005655"/>
    </source>
</evidence>
<dbReference type="PANTHER" id="PTHR12375">
    <property type="entry name" value="RNA-BINDING PROTEIN LUC7-RELATED"/>
    <property type="match status" value="1"/>
</dbReference>
<dbReference type="Pfam" id="PF03194">
    <property type="entry name" value="LUC7"/>
    <property type="match status" value="1"/>
</dbReference>
<evidence type="ECO:0000313" key="2">
    <source>
        <dbReference type="Proteomes" id="UP000079169"/>
    </source>
</evidence>
<dbReference type="STRING" id="121845.A0A3Q0JB69"/>
<keyword evidence="2" id="KW-1185">Reference proteome</keyword>
<dbReference type="GO" id="GO:0006376">
    <property type="term" value="P:mRNA splice site recognition"/>
    <property type="evidence" value="ECO:0007669"/>
    <property type="project" value="InterPro"/>
</dbReference>